<dbReference type="PANTHER" id="PTHR47074:SF48">
    <property type="entry name" value="POLYNUCLEOTIDYL TRANSFERASE, RIBONUCLEASE H-LIKE SUPERFAMILY PROTEIN"/>
    <property type="match status" value="1"/>
</dbReference>
<name>A0AAV5JGH8_9ROSI</name>
<dbReference type="GO" id="GO:0004523">
    <property type="term" value="F:RNA-DNA hybrid ribonuclease activity"/>
    <property type="evidence" value="ECO:0007669"/>
    <property type="project" value="InterPro"/>
</dbReference>
<dbReference type="Proteomes" id="UP001054252">
    <property type="component" value="Unassembled WGS sequence"/>
</dbReference>
<dbReference type="EMBL" id="BPVZ01000039">
    <property type="protein sequence ID" value="GKV13639.1"/>
    <property type="molecule type" value="Genomic_DNA"/>
</dbReference>
<comment type="caution">
    <text evidence="2">The sequence shown here is derived from an EMBL/GenBank/DDBJ whole genome shotgun (WGS) entry which is preliminary data.</text>
</comment>
<dbReference type="InterPro" id="IPR012337">
    <property type="entry name" value="RNaseH-like_sf"/>
</dbReference>
<evidence type="ECO:0000313" key="2">
    <source>
        <dbReference type="EMBL" id="GKV13639.1"/>
    </source>
</evidence>
<proteinExistence type="predicted"/>
<evidence type="ECO:0000313" key="3">
    <source>
        <dbReference type="Proteomes" id="UP001054252"/>
    </source>
</evidence>
<dbReference type="InterPro" id="IPR052929">
    <property type="entry name" value="RNase_H-like_EbsB-rel"/>
</dbReference>
<dbReference type="AlphaFoldDB" id="A0AAV5JGH8"/>
<sequence>MKLEDVGRKLQLGTLSVPRMLRNKCIYNHTCLSPDRSIRDIQHYIEKYKVATTIEDEQLLEAEHNPVVAETIWTLPLNGVVKINVDASIPHQAGMVSLCVVLQDSNDRVLGAGKKPMSFQGGVTHAEILAICFGVQLGKEFGCSSIIVESDNLNVVQVVASSDECYLTYGALIEDLKEPLPDSALLLFCSSSPFFPLRPPGRKKKENPAMPWKIGKEVWYFPLPFLF</sequence>
<dbReference type="SUPFAM" id="SSF53098">
    <property type="entry name" value="Ribonuclease H-like"/>
    <property type="match status" value="1"/>
</dbReference>
<dbReference type="Gene3D" id="3.30.420.10">
    <property type="entry name" value="Ribonuclease H-like superfamily/Ribonuclease H"/>
    <property type="match status" value="1"/>
</dbReference>
<dbReference type="CDD" id="cd06222">
    <property type="entry name" value="RNase_H_like"/>
    <property type="match status" value="1"/>
</dbReference>
<feature type="domain" description="RNase H type-1" evidence="1">
    <location>
        <begin position="84"/>
        <end position="172"/>
    </location>
</feature>
<dbReference type="InterPro" id="IPR002156">
    <property type="entry name" value="RNaseH_domain"/>
</dbReference>
<accession>A0AAV5JGH8</accession>
<dbReference type="InterPro" id="IPR044730">
    <property type="entry name" value="RNase_H-like_dom_plant"/>
</dbReference>
<evidence type="ECO:0000259" key="1">
    <source>
        <dbReference type="Pfam" id="PF13456"/>
    </source>
</evidence>
<keyword evidence="3" id="KW-1185">Reference proteome</keyword>
<reference evidence="2 3" key="1">
    <citation type="journal article" date="2021" name="Commun. Biol.">
        <title>The genome of Shorea leprosula (Dipterocarpaceae) highlights the ecological relevance of drought in aseasonal tropical rainforests.</title>
        <authorList>
            <person name="Ng K.K.S."/>
            <person name="Kobayashi M.J."/>
            <person name="Fawcett J.A."/>
            <person name="Hatakeyama M."/>
            <person name="Paape T."/>
            <person name="Ng C.H."/>
            <person name="Ang C.C."/>
            <person name="Tnah L.H."/>
            <person name="Lee C.T."/>
            <person name="Nishiyama T."/>
            <person name="Sese J."/>
            <person name="O'Brien M.J."/>
            <person name="Copetti D."/>
            <person name="Mohd Noor M.I."/>
            <person name="Ong R.C."/>
            <person name="Putra M."/>
            <person name="Sireger I.Z."/>
            <person name="Indrioko S."/>
            <person name="Kosugi Y."/>
            <person name="Izuno A."/>
            <person name="Isagi Y."/>
            <person name="Lee S.L."/>
            <person name="Shimizu K.K."/>
        </authorList>
    </citation>
    <scope>NUCLEOTIDE SEQUENCE [LARGE SCALE GENOMIC DNA]</scope>
    <source>
        <strain evidence="2">214</strain>
    </source>
</reference>
<dbReference type="GO" id="GO:0003676">
    <property type="term" value="F:nucleic acid binding"/>
    <property type="evidence" value="ECO:0007669"/>
    <property type="project" value="InterPro"/>
</dbReference>
<organism evidence="2 3">
    <name type="scientific">Rubroshorea leprosula</name>
    <dbReference type="NCBI Taxonomy" id="152421"/>
    <lineage>
        <taxon>Eukaryota</taxon>
        <taxon>Viridiplantae</taxon>
        <taxon>Streptophyta</taxon>
        <taxon>Embryophyta</taxon>
        <taxon>Tracheophyta</taxon>
        <taxon>Spermatophyta</taxon>
        <taxon>Magnoliopsida</taxon>
        <taxon>eudicotyledons</taxon>
        <taxon>Gunneridae</taxon>
        <taxon>Pentapetalae</taxon>
        <taxon>rosids</taxon>
        <taxon>malvids</taxon>
        <taxon>Malvales</taxon>
        <taxon>Dipterocarpaceae</taxon>
        <taxon>Rubroshorea</taxon>
    </lineage>
</organism>
<gene>
    <name evidence="2" type="ORF">SLEP1_g24627</name>
</gene>
<dbReference type="Pfam" id="PF13456">
    <property type="entry name" value="RVT_3"/>
    <property type="match status" value="1"/>
</dbReference>
<dbReference type="InterPro" id="IPR036397">
    <property type="entry name" value="RNaseH_sf"/>
</dbReference>
<protein>
    <recommendedName>
        <fullName evidence="1">RNase H type-1 domain-containing protein</fullName>
    </recommendedName>
</protein>
<dbReference type="PANTHER" id="PTHR47074">
    <property type="entry name" value="BNAC02G40300D PROTEIN"/>
    <property type="match status" value="1"/>
</dbReference>